<dbReference type="EMBL" id="BMPQ01000005">
    <property type="protein sequence ID" value="GGK65829.1"/>
    <property type="molecule type" value="Genomic_DNA"/>
</dbReference>
<dbReference type="AlphaFoldDB" id="A0A917QT37"/>
<accession>A0A917QT37</accession>
<dbReference type="PANTHER" id="PTHR36180:SF2">
    <property type="entry name" value="BRO FAMILY PROTEIN"/>
    <property type="match status" value="1"/>
</dbReference>
<proteinExistence type="predicted"/>
<keyword evidence="3" id="KW-1185">Reference proteome</keyword>
<sequence length="310" mass="34321">MYEQSRPTDESAVREQDAIEINDFVYAATGARLRRLTLPDGSHWFPAVDVCRQLGYAHTGSALRNVADEANFGSAESVLRRHSLSVPAGREWRRDMNLVSLEGLIRLVNGCTKRESQPFKAWVATAIATIQREGSYNLEPAQVQPAPSGGTAYVMPQEVAEAIVRLEERNIRLDEVFAARDAERNELLRKSERSRSAMAAALNRMADSLGRLAERVQPGAREVVPSTTPQELLARWQAKNLVITGDVHAVAAYLAPALVQGRAQYRLEEIARRTGLTQGRVQDCVRMLLRRGCMRQVGGTSDGAQVYVLP</sequence>
<evidence type="ECO:0000313" key="3">
    <source>
        <dbReference type="Proteomes" id="UP000637788"/>
    </source>
</evidence>
<dbReference type="GO" id="GO:0003677">
    <property type="term" value="F:DNA binding"/>
    <property type="evidence" value="ECO:0007669"/>
    <property type="project" value="UniProtKB-KW"/>
</dbReference>
<gene>
    <name evidence="2" type="ORF">GCM10010094_28650</name>
</gene>
<evidence type="ECO:0000259" key="1">
    <source>
        <dbReference type="PROSITE" id="PS51750"/>
    </source>
</evidence>
<dbReference type="SMART" id="SM01040">
    <property type="entry name" value="Bro-N"/>
    <property type="match status" value="1"/>
</dbReference>
<evidence type="ECO:0000313" key="2">
    <source>
        <dbReference type="EMBL" id="GGK65829.1"/>
    </source>
</evidence>
<protein>
    <submittedName>
        <fullName evidence="2">DNA-binding protein</fullName>
    </submittedName>
</protein>
<dbReference type="PANTHER" id="PTHR36180">
    <property type="entry name" value="DNA-BINDING PROTEIN-RELATED-RELATED"/>
    <property type="match status" value="1"/>
</dbReference>
<dbReference type="Proteomes" id="UP000637788">
    <property type="component" value="Unassembled WGS sequence"/>
</dbReference>
<reference evidence="2" key="2">
    <citation type="submission" date="2020-09" db="EMBL/GenBank/DDBJ databases">
        <authorList>
            <person name="Sun Q."/>
            <person name="Ohkuma M."/>
        </authorList>
    </citation>
    <scope>NUCLEOTIDE SEQUENCE</scope>
    <source>
        <strain evidence="2">JCM 3035</strain>
    </source>
</reference>
<name>A0A917QT37_9ACTN</name>
<keyword evidence="2" id="KW-0238">DNA-binding</keyword>
<dbReference type="InterPro" id="IPR003497">
    <property type="entry name" value="BRO_N_domain"/>
</dbReference>
<dbReference type="PROSITE" id="PS51750">
    <property type="entry name" value="BRO_N"/>
    <property type="match status" value="1"/>
</dbReference>
<comment type="caution">
    <text evidence="2">The sequence shown here is derived from an EMBL/GenBank/DDBJ whole genome shotgun (WGS) entry which is preliminary data.</text>
</comment>
<dbReference type="RefSeq" id="WP_189322217.1">
    <property type="nucleotide sequence ID" value="NZ_BMPQ01000005.1"/>
</dbReference>
<feature type="domain" description="Bro-N" evidence="1">
    <location>
        <begin position="18"/>
        <end position="134"/>
    </location>
</feature>
<organism evidence="2 3">
    <name type="scientific">Streptomyces flaveus</name>
    <dbReference type="NCBI Taxonomy" id="66370"/>
    <lineage>
        <taxon>Bacteria</taxon>
        <taxon>Bacillati</taxon>
        <taxon>Actinomycetota</taxon>
        <taxon>Actinomycetes</taxon>
        <taxon>Kitasatosporales</taxon>
        <taxon>Streptomycetaceae</taxon>
        <taxon>Streptomyces</taxon>
        <taxon>Streptomyces aurantiacus group</taxon>
    </lineage>
</organism>
<dbReference type="Pfam" id="PF02498">
    <property type="entry name" value="Bro-N"/>
    <property type="match status" value="1"/>
</dbReference>
<reference evidence="2" key="1">
    <citation type="journal article" date="2014" name="Int. J. Syst. Evol. Microbiol.">
        <title>Complete genome sequence of Corynebacterium casei LMG S-19264T (=DSM 44701T), isolated from a smear-ripened cheese.</title>
        <authorList>
            <consortium name="US DOE Joint Genome Institute (JGI-PGF)"/>
            <person name="Walter F."/>
            <person name="Albersmeier A."/>
            <person name="Kalinowski J."/>
            <person name="Ruckert C."/>
        </authorList>
    </citation>
    <scope>NUCLEOTIDE SEQUENCE</scope>
    <source>
        <strain evidence="2">JCM 3035</strain>
    </source>
</reference>